<dbReference type="PANTHER" id="PTHR12904">
    <property type="match status" value="1"/>
</dbReference>
<dbReference type="SUPFAM" id="SSF52047">
    <property type="entry name" value="RNI-like"/>
    <property type="match status" value="2"/>
</dbReference>
<evidence type="ECO:0000313" key="2">
    <source>
        <dbReference type="Proteomes" id="UP000796880"/>
    </source>
</evidence>
<name>A0A8K0HAS4_9ROSA</name>
<keyword evidence="2" id="KW-1185">Reference proteome</keyword>
<dbReference type="SMART" id="SM00367">
    <property type="entry name" value="LRR_CC"/>
    <property type="match status" value="6"/>
</dbReference>
<comment type="caution">
    <text evidence="1">The sequence shown here is derived from an EMBL/GenBank/DDBJ whole genome shotgun (WGS) entry which is preliminary data.</text>
</comment>
<protein>
    <submittedName>
        <fullName evidence="1">Uncharacterized protein</fullName>
    </submittedName>
</protein>
<dbReference type="Gene3D" id="3.80.10.10">
    <property type="entry name" value="Ribonuclease Inhibitor"/>
    <property type="match status" value="3"/>
</dbReference>
<evidence type="ECO:0000313" key="1">
    <source>
        <dbReference type="EMBL" id="KAF3448698.1"/>
    </source>
</evidence>
<reference evidence="1" key="1">
    <citation type="submission" date="2020-03" db="EMBL/GenBank/DDBJ databases">
        <title>A high-quality chromosome-level genome assembly of a woody plant with both climbing and erect habits, Rhamnella rubrinervis.</title>
        <authorList>
            <person name="Lu Z."/>
            <person name="Yang Y."/>
            <person name="Zhu X."/>
            <person name="Sun Y."/>
        </authorList>
    </citation>
    <scope>NUCLEOTIDE SEQUENCE</scope>
    <source>
        <strain evidence="1">BYM</strain>
        <tissue evidence="1">Leaf</tissue>
    </source>
</reference>
<dbReference type="Proteomes" id="UP000796880">
    <property type="component" value="Unassembled WGS sequence"/>
</dbReference>
<dbReference type="EMBL" id="VOIH02000004">
    <property type="protein sequence ID" value="KAF3448698.1"/>
    <property type="molecule type" value="Genomic_DNA"/>
</dbReference>
<dbReference type="AlphaFoldDB" id="A0A8K0HAS4"/>
<sequence length="588" mass="65496">MESQLVRLCIEAACQSRESVEKWRRQRRSLERLPSPLADALLRCLLSRRLLFPSLLEVFKRSVEKVDLRGEHSVDGEWMAYIGAFRYLRSLNIADCHRISSSALWSIAGMTTLQELDISRCMKVNDAGIRHIVTISTLEKLCISETGLSADGVTLLSSLRNLSVLDLGGLPVTDKALSSLRVLTKLQYLDLWGSKISDKGASIFLDFPKLSFLNVAWTDVRKLPNLSSLECLNMSNCTIASILEGDGAKATLRKLLVSGAALLGDAETLIFIETSLLTYLDISNSSLHRFGFLPCMKALEYLDLSSSMIGDDSVEEIACIGANLRYLNLSKTRIGSTGVEILAGHVPNLEILLLSHTSVDDAAISYISMMPSLKDIDLSNTHIKGIVHQVDPEMDPALSLTSLQCLMGLERLNLEQTLVRDSVLYSICSFKELTHLSLRSDSLTDMSLYYLSSLPKLRNLSLKDAVLTNQGLDSFKPPTTLRMMDLRGCWLLPKDAIVTFCRSHPQIEVTHEYVPLFPSDHIGSKRPYPSRLTLKTSRVNEVGKVPISPFFIDQRLKYSREELLALQNWSSVSFDAPHDSDILAPNMQ</sequence>
<proteinExistence type="predicted"/>
<organism evidence="1 2">
    <name type="scientific">Rhamnella rubrinervis</name>
    <dbReference type="NCBI Taxonomy" id="2594499"/>
    <lineage>
        <taxon>Eukaryota</taxon>
        <taxon>Viridiplantae</taxon>
        <taxon>Streptophyta</taxon>
        <taxon>Embryophyta</taxon>
        <taxon>Tracheophyta</taxon>
        <taxon>Spermatophyta</taxon>
        <taxon>Magnoliopsida</taxon>
        <taxon>eudicotyledons</taxon>
        <taxon>Gunneridae</taxon>
        <taxon>Pentapetalae</taxon>
        <taxon>rosids</taxon>
        <taxon>fabids</taxon>
        <taxon>Rosales</taxon>
        <taxon>Rhamnaceae</taxon>
        <taxon>rhamnoid group</taxon>
        <taxon>Rhamneae</taxon>
        <taxon>Rhamnella</taxon>
    </lineage>
</organism>
<dbReference type="InterPro" id="IPR006553">
    <property type="entry name" value="Leu-rich_rpt_Cys-con_subtyp"/>
</dbReference>
<dbReference type="Pfam" id="PF13516">
    <property type="entry name" value="LRR_6"/>
    <property type="match status" value="2"/>
</dbReference>
<gene>
    <name evidence="1" type="ORF">FNV43_RR09411</name>
</gene>
<dbReference type="InterPro" id="IPR001611">
    <property type="entry name" value="Leu-rich_rpt"/>
</dbReference>
<dbReference type="PANTHER" id="PTHR12904:SF23">
    <property type="entry name" value="PROTEIN ZER-1 HOMOLOG"/>
    <property type="match status" value="1"/>
</dbReference>
<dbReference type="InterPro" id="IPR051341">
    <property type="entry name" value="Zyg-11_UBL_adapter"/>
</dbReference>
<accession>A0A8K0HAS4</accession>
<dbReference type="InterPro" id="IPR032675">
    <property type="entry name" value="LRR_dom_sf"/>
</dbReference>
<dbReference type="OrthoDB" id="550575at2759"/>